<evidence type="ECO:0000313" key="2">
    <source>
        <dbReference type="Proteomes" id="UP000220828"/>
    </source>
</evidence>
<dbReference type="Pfam" id="PF05114">
    <property type="entry name" value="MbnB_TglH_ChrH"/>
    <property type="match status" value="1"/>
</dbReference>
<evidence type="ECO:0000313" key="1">
    <source>
        <dbReference type="EMBL" id="PDS23826.1"/>
    </source>
</evidence>
<name>A0A2H3KAQ3_9FLAO</name>
<reference evidence="1 2" key="1">
    <citation type="submission" date="2017-09" db="EMBL/GenBank/DDBJ databases">
        <title>Whole genomes of Flavobacteriaceae.</title>
        <authorList>
            <person name="Stine C."/>
            <person name="Li C."/>
            <person name="Tadesse D."/>
        </authorList>
    </citation>
    <scope>NUCLEOTIDE SEQUENCE [LARGE SCALE GENOMIC DNA]</scope>
    <source>
        <strain evidence="1 2">ATCC 35036</strain>
    </source>
</reference>
<comment type="caution">
    <text evidence="1">The sequence shown here is derived from an EMBL/GenBank/DDBJ whole genome shotgun (WGS) entry which is preliminary data.</text>
</comment>
<dbReference type="Gene3D" id="3.20.20.150">
    <property type="entry name" value="Divalent-metal-dependent TIM barrel enzymes"/>
    <property type="match status" value="1"/>
</dbReference>
<dbReference type="Proteomes" id="UP000220828">
    <property type="component" value="Unassembled WGS sequence"/>
</dbReference>
<dbReference type="RefSeq" id="WP_097554287.1">
    <property type="nucleotide sequence ID" value="NZ_PCMW01000052.1"/>
</dbReference>
<proteinExistence type="predicted"/>
<sequence length="273" mass="30939">MVGIGYRKEFSSAFLNSSDLQPDFVEVAPENWIGIGGYWKRELYKVLDKYPLYCHGLSLSVGSPEGVDVAFVKQVKQFLDETHAVLYSEHLTFSKIDNAHLYDLLPIPFTQEAIDKVVENIQKVQDILGRQLILENGSYYTVLKAEMTEAEFINEIVERAGCELLLDVNNVYVNAFNHGYNAKDFISKMPLEKVKCLHIAGHFQVNDRLIIDTHGAAIIDPVFELLAYTLPKIAPNTPILLERDFNIPALSDLQLELDNLRKIKNNALKINTL</sequence>
<gene>
    <name evidence="1" type="ORF">B0A77_09545</name>
</gene>
<accession>A0A2H3KAQ3</accession>
<dbReference type="AlphaFoldDB" id="A0A2H3KAQ3"/>
<organism evidence="1 2">
    <name type="scientific">Flavobacterium branchiophilum</name>
    <dbReference type="NCBI Taxonomy" id="55197"/>
    <lineage>
        <taxon>Bacteria</taxon>
        <taxon>Pseudomonadati</taxon>
        <taxon>Bacteroidota</taxon>
        <taxon>Flavobacteriia</taxon>
        <taxon>Flavobacteriales</taxon>
        <taxon>Flavobacteriaceae</taxon>
        <taxon>Flavobacterium</taxon>
    </lineage>
</organism>
<dbReference type="SUPFAM" id="SSF51658">
    <property type="entry name" value="Xylose isomerase-like"/>
    <property type="match status" value="1"/>
</dbReference>
<protein>
    <submittedName>
        <fullName evidence="1">Uncharacterized protein</fullName>
    </submittedName>
</protein>
<dbReference type="PANTHER" id="PTHR42194:SF1">
    <property type="entry name" value="UPF0276 PROTEIN HI_1600"/>
    <property type="match status" value="1"/>
</dbReference>
<dbReference type="InterPro" id="IPR007801">
    <property type="entry name" value="MbnB/TglH/ChrH"/>
</dbReference>
<dbReference type="OrthoDB" id="9763101at2"/>
<dbReference type="NCBIfam" id="NF003818">
    <property type="entry name" value="PRK05409.1"/>
    <property type="match status" value="1"/>
</dbReference>
<dbReference type="PANTHER" id="PTHR42194">
    <property type="entry name" value="UPF0276 PROTEIN HI_1600"/>
    <property type="match status" value="1"/>
</dbReference>
<dbReference type="EMBL" id="PCMW01000052">
    <property type="protein sequence ID" value="PDS23826.1"/>
    <property type="molecule type" value="Genomic_DNA"/>
</dbReference>
<dbReference type="InterPro" id="IPR036237">
    <property type="entry name" value="Xyl_isomerase-like_sf"/>
</dbReference>